<dbReference type="InterPro" id="IPR016071">
    <property type="entry name" value="Staphylococal_nuclease_OB-fold"/>
</dbReference>
<keyword evidence="4" id="KW-0732">Signal</keyword>
<dbReference type="InterPro" id="IPR002071">
    <property type="entry name" value="Thermonucl_AS"/>
</dbReference>
<evidence type="ECO:0000313" key="6">
    <source>
        <dbReference type="EMBL" id="TCP96867.1"/>
    </source>
</evidence>
<evidence type="ECO:0000256" key="4">
    <source>
        <dbReference type="SAM" id="SignalP"/>
    </source>
</evidence>
<accession>A0A4R2T1T6</accession>
<keyword evidence="2 6" id="KW-0255">Endonuclease</keyword>
<dbReference type="PANTHER" id="PTHR12302:SF3">
    <property type="entry name" value="SERINE_THREONINE-PROTEIN KINASE 31"/>
    <property type="match status" value="1"/>
</dbReference>
<proteinExistence type="predicted"/>
<dbReference type="Gene3D" id="2.40.50.90">
    <property type="match status" value="1"/>
</dbReference>
<sequence length="163" mass="19120">MKKVLLLFLLSLLCFSAKADRSLWCTVVKISDGDTFTCLLSNNKQLKVRMDQIDAPERKQPFGNHARQLLGKLIHKQPVMLSISGYDRYQRTLATVYNMQKQNINLMMVQQGMAWAYEQYVRDPIYLEAQRQAVQQRIGLWRDKNPITPSLWRKQQKNQINGY</sequence>
<dbReference type="Pfam" id="PF00565">
    <property type="entry name" value="SNase"/>
    <property type="match status" value="1"/>
</dbReference>
<dbReference type="Proteomes" id="UP000295763">
    <property type="component" value="Unassembled WGS sequence"/>
</dbReference>
<dbReference type="PROSITE" id="PS50830">
    <property type="entry name" value="TNASE_3"/>
    <property type="match status" value="1"/>
</dbReference>
<dbReference type="GO" id="GO:0016787">
    <property type="term" value="F:hydrolase activity"/>
    <property type="evidence" value="ECO:0007669"/>
    <property type="project" value="UniProtKB-KW"/>
</dbReference>
<dbReference type="PANTHER" id="PTHR12302">
    <property type="entry name" value="EBNA2 BINDING PROTEIN P100"/>
    <property type="match status" value="1"/>
</dbReference>
<dbReference type="EMBL" id="SLYB01000003">
    <property type="protein sequence ID" value="TCP96867.1"/>
    <property type="molecule type" value="Genomic_DNA"/>
</dbReference>
<dbReference type="RefSeq" id="WP_131974962.1">
    <property type="nucleotide sequence ID" value="NZ_SLYB01000003.1"/>
</dbReference>
<evidence type="ECO:0000256" key="1">
    <source>
        <dbReference type="ARBA" id="ARBA00022722"/>
    </source>
</evidence>
<dbReference type="GO" id="GO:0004519">
    <property type="term" value="F:endonuclease activity"/>
    <property type="evidence" value="ECO:0007669"/>
    <property type="project" value="UniProtKB-KW"/>
</dbReference>
<protein>
    <submittedName>
        <fullName evidence="6">Endonuclease YncB(Thermonuclease family)</fullName>
    </submittedName>
</protein>
<dbReference type="PROSITE" id="PS01284">
    <property type="entry name" value="TNASE_2"/>
    <property type="match status" value="1"/>
</dbReference>
<dbReference type="GO" id="GO:0003676">
    <property type="term" value="F:nucleic acid binding"/>
    <property type="evidence" value="ECO:0007669"/>
    <property type="project" value="InterPro"/>
</dbReference>
<dbReference type="SUPFAM" id="SSF50199">
    <property type="entry name" value="Staphylococcal nuclease"/>
    <property type="match status" value="1"/>
</dbReference>
<evidence type="ECO:0000259" key="5">
    <source>
        <dbReference type="PROSITE" id="PS50830"/>
    </source>
</evidence>
<comment type="caution">
    <text evidence="6">The sequence shown here is derived from an EMBL/GenBank/DDBJ whole genome shotgun (WGS) entry which is preliminary data.</text>
</comment>
<evidence type="ECO:0000256" key="3">
    <source>
        <dbReference type="ARBA" id="ARBA00022801"/>
    </source>
</evidence>
<dbReference type="SMART" id="SM00318">
    <property type="entry name" value="SNc"/>
    <property type="match status" value="1"/>
</dbReference>
<evidence type="ECO:0000313" key="7">
    <source>
        <dbReference type="Proteomes" id="UP000295763"/>
    </source>
</evidence>
<organism evidence="6 7">
    <name type="scientific">Cricetibacter osteomyelitidis</name>
    <dbReference type="NCBI Taxonomy" id="1521931"/>
    <lineage>
        <taxon>Bacteria</taxon>
        <taxon>Pseudomonadati</taxon>
        <taxon>Pseudomonadota</taxon>
        <taxon>Gammaproteobacteria</taxon>
        <taxon>Pasteurellales</taxon>
        <taxon>Pasteurellaceae</taxon>
        <taxon>Cricetibacter</taxon>
    </lineage>
</organism>
<dbReference type="InterPro" id="IPR035437">
    <property type="entry name" value="SNase_OB-fold_sf"/>
</dbReference>
<dbReference type="OrthoDB" id="9805504at2"/>
<keyword evidence="7" id="KW-1185">Reference proteome</keyword>
<keyword evidence="3" id="KW-0378">Hydrolase</keyword>
<reference evidence="6 7" key="1">
    <citation type="submission" date="2019-03" db="EMBL/GenBank/DDBJ databases">
        <title>Genomic Encyclopedia of Type Strains, Phase IV (KMG-IV): sequencing the most valuable type-strain genomes for metagenomic binning, comparative biology and taxonomic classification.</title>
        <authorList>
            <person name="Goeker M."/>
        </authorList>
    </citation>
    <scope>NUCLEOTIDE SEQUENCE [LARGE SCALE GENOMIC DNA]</scope>
    <source>
        <strain evidence="6 7">DSM 28404</strain>
    </source>
</reference>
<gene>
    <name evidence="6" type="ORF">EDC44_10365</name>
</gene>
<dbReference type="AlphaFoldDB" id="A0A4R2T1T6"/>
<feature type="signal peptide" evidence="4">
    <location>
        <begin position="1"/>
        <end position="19"/>
    </location>
</feature>
<keyword evidence="1" id="KW-0540">Nuclease</keyword>
<feature type="domain" description="TNase-like" evidence="5">
    <location>
        <begin position="21"/>
        <end position="143"/>
    </location>
</feature>
<name>A0A4R2T1T6_9PAST</name>
<evidence type="ECO:0000256" key="2">
    <source>
        <dbReference type="ARBA" id="ARBA00022759"/>
    </source>
</evidence>
<feature type="chain" id="PRO_5020193409" evidence="4">
    <location>
        <begin position="20"/>
        <end position="163"/>
    </location>
</feature>